<evidence type="ECO:0000256" key="1">
    <source>
        <dbReference type="ARBA" id="ARBA00022527"/>
    </source>
</evidence>
<dbReference type="EMBL" id="LSMT01000128">
    <property type="protein sequence ID" value="PFX26355.1"/>
    <property type="molecule type" value="Genomic_DNA"/>
</dbReference>
<evidence type="ECO:0000256" key="4">
    <source>
        <dbReference type="ARBA" id="ARBA00022777"/>
    </source>
</evidence>
<dbReference type="SUPFAM" id="SSF56112">
    <property type="entry name" value="Protein kinase-like (PK-like)"/>
    <property type="match status" value="1"/>
</dbReference>
<dbReference type="OrthoDB" id="63267at2759"/>
<gene>
    <name evidence="8" type="primary">Prkcd</name>
    <name evidence="8" type="ORF">AWC38_SpisGene8979</name>
</gene>
<keyword evidence="6" id="KW-0732">Signal</keyword>
<feature type="domain" description="Protein kinase" evidence="7">
    <location>
        <begin position="1"/>
        <end position="358"/>
    </location>
</feature>
<evidence type="ECO:0000313" key="8">
    <source>
        <dbReference type="EMBL" id="PFX26355.1"/>
    </source>
</evidence>
<dbReference type="InterPro" id="IPR000719">
    <property type="entry name" value="Prot_kinase_dom"/>
</dbReference>
<name>A0A2B4SD35_STYPI</name>
<evidence type="ECO:0000256" key="2">
    <source>
        <dbReference type="ARBA" id="ARBA00022679"/>
    </source>
</evidence>
<dbReference type="GO" id="GO:0004674">
    <property type="term" value="F:protein serine/threonine kinase activity"/>
    <property type="evidence" value="ECO:0007669"/>
    <property type="project" value="UniProtKB-KW"/>
</dbReference>
<dbReference type="PANTHER" id="PTHR24351">
    <property type="entry name" value="RIBOSOMAL PROTEIN S6 KINASE"/>
    <property type="match status" value="1"/>
</dbReference>
<accession>A0A2B4SD35</accession>
<keyword evidence="2" id="KW-0808">Transferase</keyword>
<keyword evidence="4 8" id="KW-0418">Kinase</keyword>
<dbReference type="GO" id="GO:0005524">
    <property type="term" value="F:ATP binding"/>
    <property type="evidence" value="ECO:0007669"/>
    <property type="project" value="UniProtKB-KW"/>
</dbReference>
<dbReference type="Gene3D" id="1.10.510.10">
    <property type="entry name" value="Transferase(Phosphotransferase) domain 1"/>
    <property type="match status" value="2"/>
</dbReference>
<comment type="caution">
    <text evidence="8">The sequence shown here is derived from an EMBL/GenBank/DDBJ whole genome shotgun (WGS) entry which is preliminary data.</text>
</comment>
<dbReference type="Pfam" id="PF00069">
    <property type="entry name" value="Pkinase"/>
    <property type="match status" value="1"/>
</dbReference>
<feature type="chain" id="PRO_5011976198" evidence="6">
    <location>
        <begin position="18"/>
        <end position="358"/>
    </location>
</feature>
<evidence type="ECO:0000256" key="3">
    <source>
        <dbReference type="ARBA" id="ARBA00022741"/>
    </source>
</evidence>
<keyword evidence="3" id="KW-0547">Nucleotide-binding</keyword>
<sequence length="358" mass="41252">MVFVTHWISLFTFASIAEYLWPTTDNKCEESIENDARKKDRELQRQNESASIIQRAWWKLKSKLMRKRKELEFKNESASIIQRAWWKFKSKLMRKREELEFKNKCAERIQKAFRRRKLKIERREELKLKMCRKRKGEKTSMYPDKIPRVESLWSVDDRDFKYLVKVQKLGEGGFGELTETALALELVTGGDLAGVLKAEGGRVSEQRARDIKPANILVTSNGHLKLSDFGLSEVVAFTVTGTCGTFAYMAPELPFYDDEERNLFENIVYTTPDIPDWLGTEARDCLLKQLLRKCPAVRLGVYNYHLHPFFSGKEPLAITCGSSAPNATAENKINPMSGFSFLLSDEEDVFMADDTSSD</sequence>
<organism evidence="8 9">
    <name type="scientific">Stylophora pistillata</name>
    <name type="common">Smooth cauliflower coral</name>
    <dbReference type="NCBI Taxonomy" id="50429"/>
    <lineage>
        <taxon>Eukaryota</taxon>
        <taxon>Metazoa</taxon>
        <taxon>Cnidaria</taxon>
        <taxon>Anthozoa</taxon>
        <taxon>Hexacorallia</taxon>
        <taxon>Scleractinia</taxon>
        <taxon>Astrocoeniina</taxon>
        <taxon>Pocilloporidae</taxon>
        <taxon>Stylophora</taxon>
    </lineage>
</organism>
<dbReference type="InterPro" id="IPR011009">
    <property type="entry name" value="Kinase-like_dom_sf"/>
</dbReference>
<evidence type="ECO:0000313" key="9">
    <source>
        <dbReference type="Proteomes" id="UP000225706"/>
    </source>
</evidence>
<protein>
    <submittedName>
        <fullName evidence="8">Protein kinase C delta type</fullName>
    </submittedName>
</protein>
<dbReference type="STRING" id="50429.A0A2B4SD35"/>
<keyword evidence="9" id="KW-1185">Reference proteome</keyword>
<keyword evidence="5" id="KW-0067">ATP-binding</keyword>
<reference evidence="9" key="1">
    <citation type="journal article" date="2017" name="bioRxiv">
        <title>Comparative analysis of the genomes of Stylophora pistillata and Acropora digitifera provides evidence for extensive differences between species of corals.</title>
        <authorList>
            <person name="Voolstra C.R."/>
            <person name="Li Y."/>
            <person name="Liew Y.J."/>
            <person name="Baumgarten S."/>
            <person name="Zoccola D."/>
            <person name="Flot J.-F."/>
            <person name="Tambutte S."/>
            <person name="Allemand D."/>
            <person name="Aranda M."/>
        </authorList>
    </citation>
    <scope>NUCLEOTIDE SEQUENCE [LARGE SCALE GENOMIC DNA]</scope>
</reference>
<proteinExistence type="predicted"/>
<evidence type="ECO:0000259" key="7">
    <source>
        <dbReference type="PROSITE" id="PS50011"/>
    </source>
</evidence>
<dbReference type="PROSITE" id="PS50011">
    <property type="entry name" value="PROTEIN_KINASE_DOM"/>
    <property type="match status" value="1"/>
</dbReference>
<feature type="signal peptide" evidence="6">
    <location>
        <begin position="1"/>
        <end position="17"/>
    </location>
</feature>
<evidence type="ECO:0000256" key="6">
    <source>
        <dbReference type="SAM" id="SignalP"/>
    </source>
</evidence>
<dbReference type="AlphaFoldDB" id="A0A2B4SD35"/>
<dbReference type="Proteomes" id="UP000225706">
    <property type="component" value="Unassembled WGS sequence"/>
</dbReference>
<evidence type="ECO:0000256" key="5">
    <source>
        <dbReference type="ARBA" id="ARBA00022840"/>
    </source>
</evidence>
<dbReference type="SMART" id="SM00220">
    <property type="entry name" value="S_TKc"/>
    <property type="match status" value="1"/>
</dbReference>
<keyword evidence="1" id="KW-0723">Serine/threonine-protein kinase</keyword>